<dbReference type="STRING" id="228957.SAMN04488008_1223"/>
<dbReference type="Proteomes" id="UP000198990">
    <property type="component" value="Unassembled WGS sequence"/>
</dbReference>
<dbReference type="AlphaFoldDB" id="A0A1H7XIQ0"/>
<dbReference type="OrthoDB" id="1438237at2"/>
<gene>
    <name evidence="1" type="ORF">SAMN04488008_1223</name>
</gene>
<dbReference type="RefSeq" id="WP_091627733.1">
    <property type="nucleotide sequence ID" value="NZ_FNZN01000022.1"/>
</dbReference>
<keyword evidence="2" id="KW-1185">Reference proteome</keyword>
<dbReference type="EMBL" id="FNZN01000022">
    <property type="protein sequence ID" value="SEM33545.1"/>
    <property type="molecule type" value="Genomic_DNA"/>
</dbReference>
<dbReference type="Pfam" id="PF15590">
    <property type="entry name" value="Imm27"/>
    <property type="match status" value="1"/>
</dbReference>
<dbReference type="InterPro" id="IPR028960">
    <property type="entry name" value="Imm27"/>
</dbReference>
<evidence type="ECO:0000313" key="1">
    <source>
        <dbReference type="EMBL" id="SEM33545.1"/>
    </source>
</evidence>
<name>A0A1H7XIQ0_9FLAO</name>
<sequence length="77" mass="8674">MTGKEIIGKWKFKNGRAIPDSNCKIIEIMIKHDLIKIGTSKDGWTLRYKAIDGTNWELSYPESHLHGGGPPKLVQIV</sequence>
<accession>A0A1H7XIQ0</accession>
<reference evidence="2" key="1">
    <citation type="submission" date="2016-10" db="EMBL/GenBank/DDBJ databases">
        <authorList>
            <person name="Varghese N."/>
            <person name="Submissions S."/>
        </authorList>
    </citation>
    <scope>NUCLEOTIDE SEQUENCE [LARGE SCALE GENOMIC DNA]</scope>
    <source>
        <strain evidence="2">DSM 16471</strain>
    </source>
</reference>
<evidence type="ECO:0000313" key="2">
    <source>
        <dbReference type="Proteomes" id="UP000198990"/>
    </source>
</evidence>
<protein>
    <submittedName>
        <fullName evidence="1">Immunity protein 27</fullName>
    </submittedName>
</protein>
<proteinExistence type="predicted"/>
<organism evidence="1 2">
    <name type="scientific">Maribacter orientalis</name>
    <dbReference type="NCBI Taxonomy" id="228957"/>
    <lineage>
        <taxon>Bacteria</taxon>
        <taxon>Pseudomonadati</taxon>
        <taxon>Bacteroidota</taxon>
        <taxon>Flavobacteriia</taxon>
        <taxon>Flavobacteriales</taxon>
        <taxon>Flavobacteriaceae</taxon>
        <taxon>Maribacter</taxon>
    </lineage>
</organism>